<dbReference type="OrthoDB" id="67865at2"/>
<dbReference type="RefSeq" id="WP_161262234.1">
    <property type="nucleotide sequence ID" value="NZ_JAFBDC010000009.1"/>
</dbReference>
<reference evidence="1 2" key="1">
    <citation type="submission" date="2020-01" db="EMBL/GenBank/DDBJ databases">
        <title>Whole genome sequence of Heliobacterium gestii DSM 11169.</title>
        <authorList>
            <person name="Kyndt J.A."/>
            <person name="Meyer T.E."/>
        </authorList>
    </citation>
    <scope>NUCLEOTIDE SEQUENCE [LARGE SCALE GENOMIC DNA]</scope>
    <source>
        <strain evidence="1 2">DSM 11169</strain>
    </source>
</reference>
<protein>
    <submittedName>
        <fullName evidence="1">DUF3780 domain-containing protein</fullName>
    </submittedName>
</protein>
<evidence type="ECO:0000313" key="2">
    <source>
        <dbReference type="Proteomes" id="UP000471031"/>
    </source>
</evidence>
<dbReference type="Pfam" id="PF12635">
    <property type="entry name" value="DUF3780"/>
    <property type="match status" value="1"/>
</dbReference>
<dbReference type="Proteomes" id="UP000471031">
    <property type="component" value="Unassembled WGS sequence"/>
</dbReference>
<name>A0A845LJS6_HELGE</name>
<dbReference type="EMBL" id="WXEX01000009">
    <property type="protein sequence ID" value="MZP43663.1"/>
    <property type="molecule type" value="Genomic_DNA"/>
</dbReference>
<evidence type="ECO:0000313" key="1">
    <source>
        <dbReference type="EMBL" id="MZP43663.1"/>
    </source>
</evidence>
<dbReference type="InterPro" id="IPR024220">
    <property type="entry name" value="DUF3780"/>
</dbReference>
<accession>A0A845LJS6</accession>
<dbReference type="AlphaFoldDB" id="A0A845LJS6"/>
<comment type="caution">
    <text evidence="1">The sequence shown here is derived from an EMBL/GenBank/DDBJ whole genome shotgun (WGS) entry which is preliminary data.</text>
</comment>
<organism evidence="1 2">
    <name type="scientific">Heliomicrobium gestii</name>
    <name type="common">Heliobacterium gestii</name>
    <dbReference type="NCBI Taxonomy" id="2699"/>
    <lineage>
        <taxon>Bacteria</taxon>
        <taxon>Bacillati</taxon>
        <taxon>Bacillota</taxon>
        <taxon>Clostridia</taxon>
        <taxon>Eubacteriales</taxon>
        <taxon>Heliobacteriaceae</taxon>
        <taxon>Heliomicrobium</taxon>
    </lineage>
</organism>
<proteinExistence type="predicted"/>
<sequence>MSKTTDFGAPTEFGMHHFYVEIPTSPRDAIRIYEDFGFDGDEARRETVECRLVLARELWNKIRDDARRDFNERLKSKKQSTGSWTIGKVKLDRFLGREICVLGWAAEHASPEECLVICQKWLALRPEERWWLYSKTASEAGLEDQSGRGWRKALYCALSDGSSIKVEPKKNPKIKEKPEQSEQQETLTLFNLIEKGDI</sequence>
<keyword evidence="2" id="KW-1185">Reference proteome</keyword>
<dbReference type="NCBIfam" id="NF042961">
    <property type="entry name" value="DUF3780_antiphage"/>
    <property type="match status" value="1"/>
</dbReference>
<gene>
    <name evidence="1" type="ORF">GTO89_11485</name>
</gene>